<evidence type="ECO:0000256" key="10">
    <source>
        <dbReference type="SAM" id="MobiDB-lite"/>
    </source>
</evidence>
<evidence type="ECO:0000259" key="11">
    <source>
        <dbReference type="PROSITE" id="PS51371"/>
    </source>
</evidence>
<keyword evidence="4 9" id="KW-0812">Transmembrane</keyword>
<dbReference type="InterPro" id="IPR006668">
    <property type="entry name" value="Mg_transptr_MgtE_intracell_dom"/>
</dbReference>
<comment type="subcellular location">
    <subcellularLocation>
        <location evidence="9">Cell membrane</location>
        <topology evidence="9">Multi-pass membrane protein</topology>
    </subcellularLocation>
    <subcellularLocation>
        <location evidence="1">Membrane</location>
        <topology evidence="1">Multi-pass membrane protein</topology>
    </subcellularLocation>
</comment>
<sequence length="463" mass="49867">MTDDQDQIELDTAEDSQRPMREQIKEALDQRDAEKIESLLAPLPISGKMRQLLSLSQDDRDLLLELVNAELAADLVEEAPHETATDLVERMEAGRAAEVLDELDSDLQADLIGDLDTEEAEAILSRFDPEEAADLRRLAAYEDDTAGGLMVAEAFSFPDTATVGAVLRGMVSEDDDFERYRGQHPYVVDADDRPVGVVSLRGLLTAKRSDKLTTIMTTPMTVSVDTTLDELQDLFDGNNYLGLPVVEKDGRIAGVVSRSAVDAAALERAESSSLKRQGVVGDEVRAMPLWLRSRRRLAWLSANIVLNIIAASVISAYEETLAAVIAIAVFLPMVSDMSGCSGNQAVGVTMRELSLGIVQPKDAFRVWLKEVSVGVINGLALGVLIGLVAFAWKGNPYLGLVIGLALAINTVIAVSIGGVVPLLLKRLNQDPAAASGPLLTTITDMAGFFLVLSLATLMMPLLL</sequence>
<dbReference type="SMART" id="SM00924">
    <property type="entry name" value="MgtE_N"/>
    <property type="match status" value="1"/>
</dbReference>
<evidence type="ECO:0000256" key="7">
    <source>
        <dbReference type="ARBA" id="ARBA00023136"/>
    </source>
</evidence>
<evidence type="ECO:0000256" key="6">
    <source>
        <dbReference type="ARBA" id="ARBA00022989"/>
    </source>
</evidence>
<gene>
    <name evidence="12" type="primary">mgtE</name>
    <name evidence="12" type="ORF">QF118_17740</name>
</gene>
<dbReference type="EMBL" id="CP124616">
    <property type="protein sequence ID" value="WGW03736.1"/>
    <property type="molecule type" value="Genomic_DNA"/>
</dbReference>
<evidence type="ECO:0000256" key="5">
    <source>
        <dbReference type="ARBA" id="ARBA00022842"/>
    </source>
</evidence>
<dbReference type="RefSeq" id="WP_282300367.1">
    <property type="nucleotide sequence ID" value="NZ_CP124616.1"/>
</dbReference>
<dbReference type="Gene3D" id="1.25.60.10">
    <property type="entry name" value="MgtE N-terminal domain-like"/>
    <property type="match status" value="1"/>
</dbReference>
<dbReference type="InterPro" id="IPR006669">
    <property type="entry name" value="MgtE_transporter"/>
</dbReference>
<feature type="region of interest" description="Disordered" evidence="10">
    <location>
        <begin position="1"/>
        <end position="21"/>
    </location>
</feature>
<keyword evidence="3 9" id="KW-0813">Transport</keyword>
<comment type="function">
    <text evidence="9">Acts as a magnesium transporter.</text>
</comment>
<keyword evidence="9" id="KW-1003">Cell membrane</keyword>
<dbReference type="Pfam" id="PF00571">
    <property type="entry name" value="CBS"/>
    <property type="match status" value="2"/>
</dbReference>
<reference evidence="12 13" key="1">
    <citation type="submission" date="2023-05" db="EMBL/GenBank/DDBJ databases">
        <title>YMD87, complete Genome.</title>
        <authorList>
            <person name="Zhang J."/>
            <person name="Xu X."/>
        </authorList>
    </citation>
    <scope>NUCLEOTIDE SEQUENCE [LARGE SCALE GENOMIC DNA]</scope>
    <source>
        <strain evidence="12 13">YMD87</strain>
    </source>
</reference>
<dbReference type="Pfam" id="PF03448">
    <property type="entry name" value="MgtE_N"/>
    <property type="match status" value="1"/>
</dbReference>
<keyword evidence="8" id="KW-0129">CBS domain</keyword>
<dbReference type="InterPro" id="IPR006667">
    <property type="entry name" value="SLC41_membr_dom"/>
</dbReference>
<dbReference type="InterPro" id="IPR038076">
    <property type="entry name" value="MgtE_N_sf"/>
</dbReference>
<keyword evidence="9" id="KW-0479">Metal-binding</keyword>
<name>A0ABY8QI97_9RHOB</name>
<protein>
    <recommendedName>
        <fullName evidence="9">Magnesium transporter MgtE</fullName>
    </recommendedName>
</protein>
<evidence type="ECO:0000313" key="13">
    <source>
        <dbReference type="Proteomes" id="UP001241605"/>
    </source>
</evidence>
<dbReference type="SUPFAM" id="SSF161093">
    <property type="entry name" value="MgtE membrane domain-like"/>
    <property type="match status" value="1"/>
</dbReference>
<evidence type="ECO:0000256" key="1">
    <source>
        <dbReference type="ARBA" id="ARBA00004141"/>
    </source>
</evidence>
<accession>A0ABY8QI97</accession>
<feature type="transmembrane region" description="Helical" evidence="9">
    <location>
        <begin position="323"/>
        <end position="350"/>
    </location>
</feature>
<feature type="domain" description="CBS" evidence="11">
    <location>
        <begin position="150"/>
        <end position="214"/>
    </location>
</feature>
<feature type="transmembrane region" description="Helical" evidence="9">
    <location>
        <begin position="436"/>
        <end position="462"/>
    </location>
</feature>
<evidence type="ECO:0000256" key="9">
    <source>
        <dbReference type="RuleBase" id="RU362011"/>
    </source>
</evidence>
<feature type="compositionally biased region" description="Acidic residues" evidence="10">
    <location>
        <begin position="1"/>
        <end position="14"/>
    </location>
</feature>
<feature type="domain" description="CBS" evidence="11">
    <location>
        <begin position="215"/>
        <end position="271"/>
    </location>
</feature>
<dbReference type="InterPro" id="IPR036739">
    <property type="entry name" value="SLC41_membr_dom_sf"/>
</dbReference>
<dbReference type="InterPro" id="IPR000644">
    <property type="entry name" value="CBS_dom"/>
</dbReference>
<evidence type="ECO:0000256" key="4">
    <source>
        <dbReference type="ARBA" id="ARBA00022692"/>
    </source>
</evidence>
<dbReference type="PANTHER" id="PTHR41394">
    <property type="entry name" value="MAGNESIUM TRANSPORTER MGTE"/>
    <property type="match status" value="1"/>
</dbReference>
<comment type="subunit">
    <text evidence="9">Homodimer.</text>
</comment>
<keyword evidence="5 9" id="KW-0460">Magnesium</keyword>
<dbReference type="SUPFAM" id="SSF54631">
    <property type="entry name" value="CBS-domain pair"/>
    <property type="match status" value="1"/>
</dbReference>
<evidence type="ECO:0000256" key="8">
    <source>
        <dbReference type="PROSITE-ProRule" id="PRU00703"/>
    </source>
</evidence>
<keyword evidence="13" id="KW-1185">Reference proteome</keyword>
<feature type="transmembrane region" description="Helical" evidence="9">
    <location>
        <begin position="398"/>
        <end position="424"/>
    </location>
</feature>
<feature type="transmembrane region" description="Helical" evidence="9">
    <location>
        <begin position="371"/>
        <end position="392"/>
    </location>
</feature>
<evidence type="ECO:0000256" key="3">
    <source>
        <dbReference type="ARBA" id="ARBA00022448"/>
    </source>
</evidence>
<feature type="transmembrane region" description="Helical" evidence="9">
    <location>
        <begin position="297"/>
        <end position="317"/>
    </location>
</feature>
<evidence type="ECO:0000256" key="2">
    <source>
        <dbReference type="ARBA" id="ARBA00009749"/>
    </source>
</evidence>
<dbReference type="Gene3D" id="1.10.357.20">
    <property type="entry name" value="SLC41 divalent cation transporters, integral membrane domain"/>
    <property type="match status" value="1"/>
</dbReference>
<dbReference type="PANTHER" id="PTHR41394:SF5">
    <property type="entry name" value="SLC41A_MGTE INTEGRAL MEMBRANE DOMAIN-CONTAINING PROTEIN"/>
    <property type="match status" value="1"/>
</dbReference>
<dbReference type="InterPro" id="IPR046342">
    <property type="entry name" value="CBS_dom_sf"/>
</dbReference>
<keyword evidence="6 9" id="KW-1133">Transmembrane helix</keyword>
<dbReference type="Proteomes" id="UP001241605">
    <property type="component" value="Chromosome"/>
</dbReference>
<dbReference type="SUPFAM" id="SSF158791">
    <property type="entry name" value="MgtE N-terminal domain-like"/>
    <property type="match status" value="1"/>
</dbReference>
<dbReference type="Pfam" id="PF01769">
    <property type="entry name" value="MgtE"/>
    <property type="match status" value="1"/>
</dbReference>
<comment type="similarity">
    <text evidence="2 9">Belongs to the SLC41A transporter family.</text>
</comment>
<evidence type="ECO:0000313" key="12">
    <source>
        <dbReference type="EMBL" id="WGW03736.1"/>
    </source>
</evidence>
<keyword evidence="7 9" id="KW-0472">Membrane</keyword>
<dbReference type="Gene3D" id="3.10.580.10">
    <property type="entry name" value="CBS-domain"/>
    <property type="match status" value="1"/>
</dbReference>
<dbReference type="PROSITE" id="PS51371">
    <property type="entry name" value="CBS"/>
    <property type="match status" value="2"/>
</dbReference>
<organism evidence="12 13">
    <name type="scientific">Tropicibacter oceani</name>
    <dbReference type="NCBI Taxonomy" id="3058420"/>
    <lineage>
        <taxon>Bacteria</taxon>
        <taxon>Pseudomonadati</taxon>
        <taxon>Pseudomonadota</taxon>
        <taxon>Alphaproteobacteria</taxon>
        <taxon>Rhodobacterales</taxon>
        <taxon>Roseobacteraceae</taxon>
        <taxon>Tropicibacter</taxon>
    </lineage>
</organism>
<proteinExistence type="inferred from homology"/>
<dbReference type="NCBIfam" id="TIGR00400">
    <property type="entry name" value="mgtE"/>
    <property type="match status" value="1"/>
</dbReference>